<reference evidence="2" key="3">
    <citation type="submission" date="2025-09" db="UniProtKB">
        <authorList>
            <consortium name="Ensembl"/>
        </authorList>
    </citation>
    <scope>IDENTIFICATION</scope>
</reference>
<feature type="compositionally biased region" description="Polar residues" evidence="1">
    <location>
        <begin position="340"/>
        <end position="375"/>
    </location>
</feature>
<dbReference type="InterPro" id="IPR029266">
    <property type="entry name" value="FAM217"/>
</dbReference>
<evidence type="ECO:0000313" key="3">
    <source>
        <dbReference type="Proteomes" id="UP001501920"/>
    </source>
</evidence>
<feature type="compositionally biased region" description="Polar residues" evidence="1">
    <location>
        <begin position="311"/>
        <end position="324"/>
    </location>
</feature>
<reference evidence="2" key="2">
    <citation type="submission" date="2025-08" db="UniProtKB">
        <authorList>
            <consortium name="Ensembl"/>
        </authorList>
    </citation>
    <scope>IDENTIFICATION</scope>
</reference>
<organism evidence="2 3">
    <name type="scientific">Pygocentrus nattereri</name>
    <name type="common">Red-bellied piranha</name>
    <dbReference type="NCBI Taxonomy" id="42514"/>
    <lineage>
        <taxon>Eukaryota</taxon>
        <taxon>Metazoa</taxon>
        <taxon>Chordata</taxon>
        <taxon>Craniata</taxon>
        <taxon>Vertebrata</taxon>
        <taxon>Euteleostomi</taxon>
        <taxon>Actinopterygii</taxon>
        <taxon>Neopterygii</taxon>
        <taxon>Teleostei</taxon>
        <taxon>Ostariophysi</taxon>
        <taxon>Characiformes</taxon>
        <taxon>Characoidei</taxon>
        <taxon>Pygocentrus</taxon>
    </lineage>
</organism>
<dbReference type="Ensembl" id="ENSPNAT00000080571.1">
    <property type="protein sequence ID" value="ENSPNAP00000057800.1"/>
    <property type="gene ID" value="ENSPNAG00000035355.1"/>
</dbReference>
<feature type="compositionally biased region" description="Polar residues" evidence="1">
    <location>
        <begin position="234"/>
        <end position="247"/>
    </location>
</feature>
<dbReference type="PANTHER" id="PTHR22145">
    <property type="entry name" value="SI:CH211-266K22.6"/>
    <property type="match status" value="1"/>
</dbReference>
<name>A0AAR2K0M8_PYGNA</name>
<feature type="region of interest" description="Disordered" evidence="1">
    <location>
        <begin position="224"/>
        <end position="256"/>
    </location>
</feature>
<sequence>MGNSIITSRLRHHHSNQLRMLTHRWKRLGLQYPASTNRDDHTFERSQEKSQDEVKTDCPLRITAIQTSHTEALRARKQRNEERMKGSLYSSSDVSNVGIPEVKVCDMDSQSKTAVSLEFNSDDSDISDQEKENVRVSKWDAPVELDLRPEPFDKDLDLPCSTEMEVQVYAEVLPAPLKDLDFTQGLSSTEYSEDLQSPFTSDPCLAPMVARLLELQRLQAATVQKERAKPVRSRPTTASIPTRNASRLRNGDPTGSKLGISGDTECNSVTCSFTKLVLCPNSLCRGRHHTCPLTKSGQGSRSLGLQQTLPKRPQTMSGKFNRTESVVPSISISPKPTTSNRIKTLRATTKSTKSLRADSPPTSAKTTVTVLNRKA</sequence>
<dbReference type="Proteomes" id="UP001501920">
    <property type="component" value="Chromosome 2"/>
</dbReference>
<evidence type="ECO:0000256" key="1">
    <source>
        <dbReference type="SAM" id="MobiDB-lite"/>
    </source>
</evidence>
<feature type="compositionally biased region" description="Basic and acidic residues" evidence="1">
    <location>
        <begin position="37"/>
        <end position="55"/>
    </location>
</feature>
<dbReference type="GeneTree" id="ENSGT00990000210078"/>
<reference evidence="2 3" key="1">
    <citation type="submission" date="2020-10" db="EMBL/GenBank/DDBJ databases">
        <title>Pygocentrus nattereri (red-bellied piranha) genome, fPygNat1, primary haplotype.</title>
        <authorList>
            <person name="Myers G."/>
            <person name="Meyer A."/>
            <person name="Karagic N."/>
            <person name="Pippel M."/>
            <person name="Winkler S."/>
            <person name="Tracey A."/>
            <person name="Wood J."/>
            <person name="Formenti G."/>
            <person name="Howe K."/>
            <person name="Fedrigo O."/>
            <person name="Jarvis E.D."/>
        </authorList>
    </citation>
    <scope>NUCLEOTIDE SEQUENCE [LARGE SCALE GENOMIC DNA]</scope>
</reference>
<dbReference type="Pfam" id="PF15344">
    <property type="entry name" value="FAM217"/>
    <property type="match status" value="1"/>
</dbReference>
<feature type="region of interest" description="Disordered" evidence="1">
    <location>
        <begin position="311"/>
        <end position="375"/>
    </location>
</feature>
<protein>
    <recommendedName>
        <fullName evidence="4">G2 and S phase-expressed protein 1 N-terminal domain-containing protein</fullName>
    </recommendedName>
</protein>
<feature type="compositionally biased region" description="Low complexity" evidence="1">
    <location>
        <begin position="325"/>
        <end position="339"/>
    </location>
</feature>
<feature type="region of interest" description="Disordered" evidence="1">
    <location>
        <begin position="33"/>
        <end position="55"/>
    </location>
</feature>
<feature type="region of interest" description="Disordered" evidence="1">
    <location>
        <begin position="69"/>
        <end position="91"/>
    </location>
</feature>
<evidence type="ECO:0008006" key="4">
    <source>
        <dbReference type="Google" id="ProtNLM"/>
    </source>
</evidence>
<proteinExistence type="predicted"/>
<dbReference type="PANTHER" id="PTHR22145:SF4">
    <property type="entry name" value="PROTEIN FAM217A"/>
    <property type="match status" value="1"/>
</dbReference>
<keyword evidence="3" id="KW-1185">Reference proteome</keyword>
<feature type="compositionally biased region" description="Basic and acidic residues" evidence="1">
    <location>
        <begin position="71"/>
        <end position="85"/>
    </location>
</feature>
<evidence type="ECO:0000313" key="2">
    <source>
        <dbReference type="Ensembl" id="ENSPNAP00000057800.1"/>
    </source>
</evidence>
<dbReference type="AlphaFoldDB" id="A0AAR2K0M8"/>
<accession>A0AAR2K0M8</accession>